<dbReference type="AlphaFoldDB" id="A0AAV4BBW6"/>
<keyword evidence="3" id="KW-1185">Reference proteome</keyword>
<feature type="transmembrane region" description="Helical" evidence="1">
    <location>
        <begin position="26"/>
        <end position="44"/>
    </location>
</feature>
<reference evidence="2 3" key="1">
    <citation type="journal article" date="2021" name="Elife">
        <title>Chloroplast acquisition without the gene transfer in kleptoplastic sea slugs, Plakobranchus ocellatus.</title>
        <authorList>
            <person name="Maeda T."/>
            <person name="Takahashi S."/>
            <person name="Yoshida T."/>
            <person name="Shimamura S."/>
            <person name="Takaki Y."/>
            <person name="Nagai Y."/>
            <person name="Toyoda A."/>
            <person name="Suzuki Y."/>
            <person name="Arimoto A."/>
            <person name="Ishii H."/>
            <person name="Satoh N."/>
            <person name="Nishiyama T."/>
            <person name="Hasebe M."/>
            <person name="Maruyama T."/>
            <person name="Minagawa J."/>
            <person name="Obokata J."/>
            <person name="Shigenobu S."/>
        </authorList>
    </citation>
    <scope>NUCLEOTIDE SEQUENCE [LARGE SCALE GENOMIC DNA]</scope>
</reference>
<keyword evidence="1" id="KW-1133">Transmembrane helix</keyword>
<evidence type="ECO:0000313" key="2">
    <source>
        <dbReference type="EMBL" id="GFO16575.1"/>
    </source>
</evidence>
<organism evidence="2 3">
    <name type="scientific">Plakobranchus ocellatus</name>
    <dbReference type="NCBI Taxonomy" id="259542"/>
    <lineage>
        <taxon>Eukaryota</taxon>
        <taxon>Metazoa</taxon>
        <taxon>Spiralia</taxon>
        <taxon>Lophotrochozoa</taxon>
        <taxon>Mollusca</taxon>
        <taxon>Gastropoda</taxon>
        <taxon>Heterobranchia</taxon>
        <taxon>Euthyneura</taxon>
        <taxon>Panpulmonata</taxon>
        <taxon>Sacoglossa</taxon>
        <taxon>Placobranchoidea</taxon>
        <taxon>Plakobranchidae</taxon>
        <taxon>Plakobranchus</taxon>
    </lineage>
</organism>
<evidence type="ECO:0000256" key="1">
    <source>
        <dbReference type="SAM" id="Phobius"/>
    </source>
</evidence>
<proteinExistence type="predicted"/>
<sequence length="117" mass="13061">MDMLITLSNTIITACMMVYTAGNMRVGFSVESISLSACLFVALLDDFRVFFLPSSMQTNVFGSAPRYMPHRNLISDSQASSRPRHRWWGLNSRQKGPSISYGEFTNQCAIDVSANPQ</sequence>
<evidence type="ECO:0008006" key="4">
    <source>
        <dbReference type="Google" id="ProtNLM"/>
    </source>
</evidence>
<gene>
    <name evidence="2" type="ORF">PoB_004308000</name>
</gene>
<keyword evidence="1" id="KW-0472">Membrane</keyword>
<dbReference type="EMBL" id="BLXT01004673">
    <property type="protein sequence ID" value="GFO16575.1"/>
    <property type="molecule type" value="Genomic_DNA"/>
</dbReference>
<keyword evidence="1" id="KW-0812">Transmembrane</keyword>
<comment type="caution">
    <text evidence="2">The sequence shown here is derived from an EMBL/GenBank/DDBJ whole genome shotgun (WGS) entry which is preliminary data.</text>
</comment>
<dbReference type="Proteomes" id="UP000735302">
    <property type="component" value="Unassembled WGS sequence"/>
</dbReference>
<protein>
    <recommendedName>
        <fullName evidence="4">SSD domain-containing protein</fullName>
    </recommendedName>
</protein>
<evidence type="ECO:0000313" key="3">
    <source>
        <dbReference type="Proteomes" id="UP000735302"/>
    </source>
</evidence>
<name>A0AAV4BBW6_9GAST</name>
<accession>A0AAV4BBW6</accession>